<feature type="domain" description="PIN" evidence="1">
    <location>
        <begin position="4"/>
        <end position="137"/>
    </location>
</feature>
<dbReference type="AlphaFoldDB" id="A0AB33QMJ6"/>
<dbReference type="KEGG" id="hpr:PARA_13380"/>
<evidence type="ECO:0000313" key="3">
    <source>
        <dbReference type="Proteomes" id="UP000007052"/>
    </source>
</evidence>
<evidence type="ECO:0000259" key="1">
    <source>
        <dbReference type="Pfam" id="PF01850"/>
    </source>
</evidence>
<accession>A0AB33QMJ6</accession>
<name>A0AB33QMJ6_HAEP3</name>
<dbReference type="Gene3D" id="3.40.50.1010">
    <property type="entry name" value="5'-nuclease"/>
    <property type="match status" value="1"/>
</dbReference>
<dbReference type="Pfam" id="PF01850">
    <property type="entry name" value="PIN"/>
    <property type="match status" value="1"/>
</dbReference>
<gene>
    <name evidence="2" type="ordered locus">PARA_13380</name>
</gene>
<dbReference type="SUPFAM" id="SSF88723">
    <property type="entry name" value="PIN domain-like"/>
    <property type="match status" value="1"/>
</dbReference>
<dbReference type="InterPro" id="IPR029060">
    <property type="entry name" value="PIN-like_dom_sf"/>
</dbReference>
<protein>
    <recommendedName>
        <fullName evidence="1">PIN domain-containing protein</fullName>
    </recommendedName>
</protein>
<dbReference type="RefSeq" id="WP_014065103.1">
    <property type="nucleotide sequence ID" value="NC_015964.1"/>
</dbReference>
<dbReference type="Proteomes" id="UP000007052">
    <property type="component" value="Chromosome"/>
</dbReference>
<reference evidence="3" key="1">
    <citation type="submission" date="2010-07" db="EMBL/GenBank/DDBJ databases">
        <title>The genome sequence of Haemophilus parainfluenzae T3T1.</title>
        <authorList>
            <person name="Crook D."/>
            <person name="Hood D."/>
            <person name="Moxon R."/>
            <person name="Parkhill J."/>
            <person name="Aslett M."/>
            <person name="Bentley S.D."/>
        </authorList>
    </citation>
    <scope>NUCLEOTIDE SEQUENCE [LARGE SCALE GENOMIC DNA]</scope>
    <source>
        <strain evidence="3">T3T1</strain>
    </source>
</reference>
<sequence length="147" mass="17011">MKGYLLDTNYLIYLVDPNANSSKKAEVLQDLALKLKDPETLLFLTPLIRYEVLRGVEWDNIEKLNTLKNALKAFQVIDINDDISDLARNLFRLDKANQKTGSTKVIEKYQFDMFHFAAAKENNLEILSKDRDMSAIENLFQKIQAIR</sequence>
<organism evidence="2 3">
    <name type="scientific">Haemophilus parainfluenzae (strain T3T1)</name>
    <dbReference type="NCBI Taxonomy" id="862965"/>
    <lineage>
        <taxon>Bacteria</taxon>
        <taxon>Pseudomonadati</taxon>
        <taxon>Pseudomonadota</taxon>
        <taxon>Gammaproteobacteria</taxon>
        <taxon>Pasteurellales</taxon>
        <taxon>Pasteurellaceae</taxon>
        <taxon>Haemophilus</taxon>
    </lineage>
</organism>
<proteinExistence type="predicted"/>
<evidence type="ECO:0000313" key="2">
    <source>
        <dbReference type="EMBL" id="CBW15440.1"/>
    </source>
</evidence>
<dbReference type="EMBL" id="FQ312002">
    <property type="protein sequence ID" value="CBW15440.1"/>
    <property type="molecule type" value="Genomic_DNA"/>
</dbReference>
<dbReference type="InterPro" id="IPR002716">
    <property type="entry name" value="PIN_dom"/>
</dbReference>